<sequence length="97" mass="10927">MKKIILIALAIWGMLFLTGKTYALTCYDLDGSYVYSQESPPVYLGFFGSAYALDSIMNQYGTYGSEYNSKSVRNEYGSYGSEYGMYSANNNYAFYPP</sequence>
<dbReference type="EMBL" id="BARW01027458">
    <property type="protein sequence ID" value="GAJ15671.1"/>
    <property type="molecule type" value="Genomic_DNA"/>
</dbReference>
<comment type="caution">
    <text evidence="1">The sequence shown here is derived from an EMBL/GenBank/DDBJ whole genome shotgun (WGS) entry which is preliminary data.</text>
</comment>
<organism evidence="1">
    <name type="scientific">marine sediment metagenome</name>
    <dbReference type="NCBI Taxonomy" id="412755"/>
    <lineage>
        <taxon>unclassified sequences</taxon>
        <taxon>metagenomes</taxon>
        <taxon>ecological metagenomes</taxon>
    </lineage>
</organism>
<proteinExistence type="predicted"/>
<protein>
    <submittedName>
        <fullName evidence="1">Uncharacterized protein</fullName>
    </submittedName>
</protein>
<evidence type="ECO:0000313" key="1">
    <source>
        <dbReference type="EMBL" id="GAJ15671.1"/>
    </source>
</evidence>
<accession>X1VJS9</accession>
<dbReference type="AlphaFoldDB" id="X1VJS9"/>
<name>X1VJS9_9ZZZZ</name>
<gene>
    <name evidence="1" type="ORF">S12H4_44548</name>
</gene>
<reference evidence="1" key="1">
    <citation type="journal article" date="2014" name="Front. Microbiol.">
        <title>High frequency of phylogenetically diverse reductive dehalogenase-homologous genes in deep subseafloor sedimentary metagenomes.</title>
        <authorList>
            <person name="Kawai M."/>
            <person name="Futagami T."/>
            <person name="Toyoda A."/>
            <person name="Takaki Y."/>
            <person name="Nishi S."/>
            <person name="Hori S."/>
            <person name="Arai W."/>
            <person name="Tsubouchi T."/>
            <person name="Morono Y."/>
            <person name="Uchiyama I."/>
            <person name="Ito T."/>
            <person name="Fujiyama A."/>
            <person name="Inagaki F."/>
            <person name="Takami H."/>
        </authorList>
    </citation>
    <scope>NUCLEOTIDE SEQUENCE</scope>
    <source>
        <strain evidence="1">Expedition CK06-06</strain>
    </source>
</reference>
<feature type="non-terminal residue" evidence="1">
    <location>
        <position position="97"/>
    </location>
</feature>